<dbReference type="Proteomes" id="UP000037600">
    <property type="component" value="Unassembled WGS sequence"/>
</dbReference>
<evidence type="ECO:0000313" key="2">
    <source>
        <dbReference type="EMBL" id="KMT64617.1"/>
    </source>
</evidence>
<dbReference type="OrthoDB" id="8859181at2"/>
<sequence length="171" mass="19968">MPISSHHVAKLLVNRILLGWVTNFSIVLICLQIILQFNAFYQYEDFTKKLELYWLQEEGIAILLICFGVVLEGREILLKRFASKKQLDIQHDTNEACEYYGLMLLIIGLVIEVFAVFAHLIDLHPIFNFYSQVCITMPLNLYSVYLLIGLSMALYKSHWIKLIQLWAVRSR</sequence>
<feature type="transmembrane region" description="Helical" evidence="1">
    <location>
        <begin position="99"/>
        <end position="121"/>
    </location>
</feature>
<organism evidence="2 3">
    <name type="scientific">Catenovulum maritimum</name>
    <dbReference type="NCBI Taxonomy" id="1513271"/>
    <lineage>
        <taxon>Bacteria</taxon>
        <taxon>Pseudomonadati</taxon>
        <taxon>Pseudomonadota</taxon>
        <taxon>Gammaproteobacteria</taxon>
        <taxon>Alteromonadales</taxon>
        <taxon>Alteromonadaceae</taxon>
        <taxon>Catenovulum</taxon>
    </lineage>
</organism>
<keyword evidence="1" id="KW-0812">Transmembrane</keyword>
<dbReference type="STRING" id="1513271.XM47_13320"/>
<dbReference type="RefSeq" id="WP_048693421.1">
    <property type="nucleotide sequence ID" value="NZ_KQ130495.1"/>
</dbReference>
<feature type="transmembrane region" description="Helical" evidence="1">
    <location>
        <begin position="127"/>
        <end position="155"/>
    </location>
</feature>
<accession>A0A0J8GPB4</accession>
<keyword evidence="3" id="KW-1185">Reference proteome</keyword>
<evidence type="ECO:0000313" key="3">
    <source>
        <dbReference type="Proteomes" id="UP000037600"/>
    </source>
</evidence>
<keyword evidence="1" id="KW-1133">Transmembrane helix</keyword>
<name>A0A0J8GPB4_9ALTE</name>
<evidence type="ECO:0000256" key="1">
    <source>
        <dbReference type="SAM" id="Phobius"/>
    </source>
</evidence>
<proteinExistence type="predicted"/>
<comment type="caution">
    <text evidence="2">The sequence shown here is derived from an EMBL/GenBank/DDBJ whole genome shotgun (WGS) entry which is preliminary data.</text>
</comment>
<feature type="transmembrane region" description="Helical" evidence="1">
    <location>
        <begin position="59"/>
        <end position="78"/>
    </location>
</feature>
<feature type="transmembrane region" description="Helical" evidence="1">
    <location>
        <begin position="12"/>
        <end position="39"/>
    </location>
</feature>
<dbReference type="EMBL" id="LAZL01000022">
    <property type="protein sequence ID" value="KMT64617.1"/>
    <property type="molecule type" value="Genomic_DNA"/>
</dbReference>
<keyword evidence="1" id="KW-0472">Membrane</keyword>
<dbReference type="AlphaFoldDB" id="A0A0J8GPB4"/>
<gene>
    <name evidence="2" type="ORF">XM47_13320</name>
</gene>
<reference evidence="2 3" key="1">
    <citation type="submission" date="2015-04" db="EMBL/GenBank/DDBJ databases">
        <title>Draft Genome Sequence of the Novel Agar-Digesting Marine Bacterium Q1.</title>
        <authorList>
            <person name="Li Y."/>
            <person name="Li D."/>
            <person name="Chen G."/>
            <person name="Du Z."/>
        </authorList>
    </citation>
    <scope>NUCLEOTIDE SEQUENCE [LARGE SCALE GENOMIC DNA]</scope>
    <source>
        <strain evidence="2 3">Q1</strain>
    </source>
</reference>
<protein>
    <submittedName>
        <fullName evidence="2">Uncharacterized protein</fullName>
    </submittedName>
</protein>